<comment type="caution">
    <text evidence="1">The sequence shown here is derived from an EMBL/GenBank/DDBJ whole genome shotgun (WGS) entry which is preliminary data.</text>
</comment>
<dbReference type="InterPro" id="IPR052898">
    <property type="entry name" value="ACAD10-like"/>
</dbReference>
<evidence type="ECO:0000313" key="1">
    <source>
        <dbReference type="EMBL" id="GMT03747.1"/>
    </source>
</evidence>
<dbReference type="InterPro" id="IPR006439">
    <property type="entry name" value="HAD-SF_hydro_IA"/>
</dbReference>
<dbReference type="PANTHER" id="PTHR47829:SF1">
    <property type="entry name" value="HAD FAMILY PHOSPHATASE"/>
    <property type="match status" value="1"/>
</dbReference>
<dbReference type="PANTHER" id="PTHR47829">
    <property type="entry name" value="HYDROLASE, PUTATIVE (AFU_ORTHOLOGUE AFUA_1G12880)-RELATED"/>
    <property type="match status" value="1"/>
</dbReference>
<reference evidence="1" key="1">
    <citation type="submission" date="2023-10" db="EMBL/GenBank/DDBJ databases">
        <title>Genome assembly of Pristionchus species.</title>
        <authorList>
            <person name="Yoshida K."/>
            <person name="Sommer R.J."/>
        </authorList>
    </citation>
    <scope>NUCLEOTIDE SEQUENCE</scope>
    <source>
        <strain evidence="1">RS0144</strain>
    </source>
</reference>
<feature type="non-terminal residue" evidence="1">
    <location>
        <position position="1"/>
    </location>
</feature>
<dbReference type="Proteomes" id="UP001432027">
    <property type="component" value="Unassembled WGS sequence"/>
</dbReference>
<organism evidence="1 2">
    <name type="scientific">Pristionchus entomophagus</name>
    <dbReference type="NCBI Taxonomy" id="358040"/>
    <lineage>
        <taxon>Eukaryota</taxon>
        <taxon>Metazoa</taxon>
        <taxon>Ecdysozoa</taxon>
        <taxon>Nematoda</taxon>
        <taxon>Chromadorea</taxon>
        <taxon>Rhabditida</taxon>
        <taxon>Rhabditina</taxon>
        <taxon>Diplogasteromorpha</taxon>
        <taxon>Diplogasteroidea</taxon>
        <taxon>Neodiplogasteridae</taxon>
        <taxon>Pristionchus</taxon>
    </lineage>
</organism>
<dbReference type="NCBIfam" id="TIGR01509">
    <property type="entry name" value="HAD-SF-IA-v3"/>
    <property type="match status" value="1"/>
</dbReference>
<dbReference type="AlphaFoldDB" id="A0AAV5UBI3"/>
<name>A0AAV5UBI3_9BILA</name>
<dbReference type="EMBL" id="BTSX01000006">
    <property type="protein sequence ID" value="GMT03747.1"/>
    <property type="molecule type" value="Genomic_DNA"/>
</dbReference>
<dbReference type="Gene3D" id="3.40.50.1000">
    <property type="entry name" value="HAD superfamily/HAD-like"/>
    <property type="match status" value="1"/>
</dbReference>
<gene>
    <name evidence="1" type="ORF">PENTCL1PPCAC_25921</name>
</gene>
<dbReference type="SUPFAM" id="SSF56784">
    <property type="entry name" value="HAD-like"/>
    <property type="match status" value="1"/>
</dbReference>
<dbReference type="InterPro" id="IPR036412">
    <property type="entry name" value="HAD-like_sf"/>
</dbReference>
<evidence type="ECO:0008006" key="3">
    <source>
        <dbReference type="Google" id="ProtNLM"/>
    </source>
</evidence>
<evidence type="ECO:0000313" key="2">
    <source>
        <dbReference type="Proteomes" id="UP001432027"/>
    </source>
</evidence>
<accession>A0AAV5UBI3</accession>
<proteinExistence type="predicted"/>
<protein>
    <recommendedName>
        <fullName evidence="3">Hydrolase</fullName>
    </recommendedName>
</protein>
<feature type="non-terminal residue" evidence="1">
    <location>
        <position position="74"/>
    </location>
</feature>
<dbReference type="InterPro" id="IPR023214">
    <property type="entry name" value="HAD_sf"/>
</dbReference>
<keyword evidence="2" id="KW-1185">Reference proteome</keyword>
<sequence length="74" mass="8397">LFDVIVESTVEGFIKPDVEIYEITQSRLPSSISPSECIFLDDNKDNIRAAEEFGWTAILVDPLNIEKAIRDLEK</sequence>